<protein>
    <submittedName>
        <fullName evidence="1">Uncharacterized protein</fullName>
    </submittedName>
</protein>
<organism evidence="1 2">
    <name type="scientific">Siphonobacter curvatus</name>
    <dbReference type="NCBI Taxonomy" id="2094562"/>
    <lineage>
        <taxon>Bacteria</taxon>
        <taxon>Pseudomonadati</taxon>
        <taxon>Bacteroidota</taxon>
        <taxon>Cytophagia</taxon>
        <taxon>Cytophagales</taxon>
        <taxon>Cytophagaceae</taxon>
        <taxon>Siphonobacter</taxon>
    </lineage>
</organism>
<sequence>MKHLLPILLIGLSIASCKKEDNEINTTPNIIDSEGISYIDNVSIVEPEYQFPFETYYTKLDTSVNVRSYTLPIHVLVTEGDSAQVTWNTNGLTPIIFSYSKKWEATLQKWKVTSALMFEPSSTLGMRKIDRTVRFVKSGQSITKSTNINLTKAIKTFDFGRVNFGMSKDEVKTNIMAIVGNDNALAFWEEFSPTHCFINSAYFITQFRPPVSCYEFIDKKLNRIYEIFAMDNYRIDYLSSDLLKKLGNNNILREGNIIKVPQSWEKNGIKMVLDQKEFQRKSGKFVSLYISFEKK</sequence>
<dbReference type="EMBL" id="PTRA01000001">
    <property type="protein sequence ID" value="PQA60148.1"/>
    <property type="molecule type" value="Genomic_DNA"/>
</dbReference>
<proteinExistence type="predicted"/>
<gene>
    <name evidence="1" type="ORF">C5O19_11175</name>
</gene>
<reference evidence="2" key="1">
    <citation type="submission" date="2018-02" db="EMBL/GenBank/DDBJ databases">
        <title>Genome sequencing of Solimonas sp. HR-BB.</title>
        <authorList>
            <person name="Lee Y."/>
            <person name="Jeon C.O."/>
        </authorList>
    </citation>
    <scope>NUCLEOTIDE SEQUENCE [LARGE SCALE GENOMIC DNA]</scope>
    <source>
        <strain evidence="2">HR-U</strain>
    </source>
</reference>
<dbReference type="AlphaFoldDB" id="A0A2S7IR85"/>
<dbReference type="PROSITE" id="PS51257">
    <property type="entry name" value="PROKAR_LIPOPROTEIN"/>
    <property type="match status" value="1"/>
</dbReference>
<evidence type="ECO:0000313" key="1">
    <source>
        <dbReference type="EMBL" id="PQA60148.1"/>
    </source>
</evidence>
<keyword evidence="2" id="KW-1185">Reference proteome</keyword>
<name>A0A2S7IR85_9BACT</name>
<dbReference type="RefSeq" id="WP_104712107.1">
    <property type="nucleotide sequence ID" value="NZ_PTRA01000001.1"/>
</dbReference>
<comment type="caution">
    <text evidence="1">The sequence shown here is derived from an EMBL/GenBank/DDBJ whole genome shotgun (WGS) entry which is preliminary data.</text>
</comment>
<evidence type="ECO:0000313" key="2">
    <source>
        <dbReference type="Proteomes" id="UP000239590"/>
    </source>
</evidence>
<dbReference type="Proteomes" id="UP000239590">
    <property type="component" value="Unassembled WGS sequence"/>
</dbReference>
<accession>A0A2S7IR85</accession>